<evidence type="ECO:0000313" key="1">
    <source>
        <dbReference type="EMBL" id="KZV23083.1"/>
    </source>
</evidence>
<keyword evidence="2" id="KW-1185">Reference proteome</keyword>
<reference evidence="1 2" key="1">
    <citation type="journal article" date="2015" name="Proc. Natl. Acad. Sci. U.S.A.">
        <title>The resurrection genome of Boea hygrometrica: A blueprint for survival of dehydration.</title>
        <authorList>
            <person name="Xiao L."/>
            <person name="Yang G."/>
            <person name="Zhang L."/>
            <person name="Yang X."/>
            <person name="Zhao S."/>
            <person name="Ji Z."/>
            <person name="Zhou Q."/>
            <person name="Hu M."/>
            <person name="Wang Y."/>
            <person name="Chen M."/>
            <person name="Xu Y."/>
            <person name="Jin H."/>
            <person name="Xiao X."/>
            <person name="Hu G."/>
            <person name="Bao F."/>
            <person name="Hu Y."/>
            <person name="Wan P."/>
            <person name="Li L."/>
            <person name="Deng X."/>
            <person name="Kuang T."/>
            <person name="Xiang C."/>
            <person name="Zhu J.K."/>
            <person name="Oliver M.J."/>
            <person name="He Y."/>
        </authorList>
    </citation>
    <scope>NUCLEOTIDE SEQUENCE [LARGE SCALE GENOMIC DNA]</scope>
    <source>
        <strain evidence="2">cv. XS01</strain>
    </source>
</reference>
<organism evidence="1 2">
    <name type="scientific">Dorcoceras hygrometricum</name>
    <dbReference type="NCBI Taxonomy" id="472368"/>
    <lineage>
        <taxon>Eukaryota</taxon>
        <taxon>Viridiplantae</taxon>
        <taxon>Streptophyta</taxon>
        <taxon>Embryophyta</taxon>
        <taxon>Tracheophyta</taxon>
        <taxon>Spermatophyta</taxon>
        <taxon>Magnoliopsida</taxon>
        <taxon>eudicotyledons</taxon>
        <taxon>Gunneridae</taxon>
        <taxon>Pentapetalae</taxon>
        <taxon>asterids</taxon>
        <taxon>lamiids</taxon>
        <taxon>Lamiales</taxon>
        <taxon>Gesneriaceae</taxon>
        <taxon>Didymocarpoideae</taxon>
        <taxon>Trichosporeae</taxon>
        <taxon>Loxocarpinae</taxon>
        <taxon>Dorcoceras</taxon>
    </lineage>
</organism>
<accession>A0A2Z7AMX9</accession>
<sequence length="119" mass="13513">MPGLIILKEIGVEEVNMEKIKLASVYWLSTVLGPRRKTKKEEEAVFGLRKDLEGNFEDFKKLVKKRKRDPVFSGFGSFHINGFVQTLQILAYEVFNGVAEAFATRRENADVSVSRMCIG</sequence>
<name>A0A2Z7AMX9_9LAMI</name>
<protein>
    <submittedName>
        <fullName evidence="1">Uncharacterized protein</fullName>
    </submittedName>
</protein>
<evidence type="ECO:0000313" key="2">
    <source>
        <dbReference type="Proteomes" id="UP000250235"/>
    </source>
</evidence>
<proteinExistence type="predicted"/>
<dbReference type="Proteomes" id="UP000250235">
    <property type="component" value="Unassembled WGS sequence"/>
</dbReference>
<dbReference type="OrthoDB" id="1930729at2759"/>
<dbReference type="EMBL" id="KV013959">
    <property type="protein sequence ID" value="KZV23083.1"/>
    <property type="molecule type" value="Genomic_DNA"/>
</dbReference>
<dbReference type="AlphaFoldDB" id="A0A2Z7AMX9"/>
<gene>
    <name evidence="1" type="ORF">F511_26155</name>
</gene>